<gene>
    <name evidence="8" type="ORF">FRD01_20495</name>
</gene>
<evidence type="ECO:0000256" key="3">
    <source>
        <dbReference type="ARBA" id="ARBA00022723"/>
    </source>
</evidence>
<dbReference type="InterPro" id="IPR006638">
    <property type="entry name" value="Elp3/MiaA/NifB-like_rSAM"/>
</dbReference>
<dbReference type="InterPro" id="IPR006158">
    <property type="entry name" value="Cobalamin-bd"/>
</dbReference>
<feature type="domain" description="B12-binding" evidence="6">
    <location>
        <begin position="4"/>
        <end position="145"/>
    </location>
</feature>
<dbReference type="GO" id="GO:0031419">
    <property type="term" value="F:cobalamin binding"/>
    <property type="evidence" value="ECO:0007669"/>
    <property type="project" value="InterPro"/>
</dbReference>
<sequence>MRDPCVLLISPGILKWTDMDFGLPHLVSVGGFLQHHLNIRVEILDLNFEGGDHTQLAKTLEELGPFLVAGISCYSSFDYMRVMSLGRFFKTLYPDVPLVTGGYHASALPGDVIFDGSPFDAVIPGEGEQSMLQIVRGLLGGGRLEHQIYPKEVVPCMDELPPYKWELLERYWPRARDIGRKFQIYLSRGCPYHCTFCMERSKSGYQWRAFSSERAVDELKRLSTFTPLEHWVINLADPLFGFKRSWRREVLEGIIENKLFPRQYWTLTRSDDLQEEDVELLARARFSIGIGMESGSPEMLGIMQKVVKPERYLEAQLRLARLSRKHGLNWAGNIIVGHPGETLKTMTETRDFARELFTSASDTCGWLSLDPFRLYPGSHVHENMDEYQAKYGTQFYHKRWWTSWYDGPFRAEHLDASSSVDFETRVRFMYEHFAPLMRDILGKFRGQGRSVDRVFQRSLAEQTDLLSDRMRDVIIRKAKWTRERLPADPVDAAISGASMLSVPIGLHVKDPAIRAREEAVRRLLENGTLRSDRVIEAFLSVGPHEYMPEVRAREMLRGKTELPEVEGAPGVLSVDAYAIGLEALNPGLGECVSDLAPVNGYLGALLKILVGAEGVVDSGATGAYDSLFLGAAMPLVPKRLLEKLRHQGRFVGFVGPRFRPQDMVCLTRHDDEWTERLLAKVRVPVLAGPNGWLKKAG</sequence>
<dbReference type="SFLD" id="SFLDS00029">
    <property type="entry name" value="Radical_SAM"/>
    <property type="match status" value="1"/>
</dbReference>
<dbReference type="SFLD" id="SFLDG01082">
    <property type="entry name" value="B12-binding_domain_containing"/>
    <property type="match status" value="1"/>
</dbReference>
<dbReference type="Gene3D" id="3.80.30.20">
    <property type="entry name" value="tm_1862 like domain"/>
    <property type="match status" value="1"/>
</dbReference>
<dbReference type="GO" id="GO:0003824">
    <property type="term" value="F:catalytic activity"/>
    <property type="evidence" value="ECO:0007669"/>
    <property type="project" value="InterPro"/>
</dbReference>
<dbReference type="Pfam" id="PF04055">
    <property type="entry name" value="Radical_SAM"/>
    <property type="match status" value="1"/>
</dbReference>
<dbReference type="InterPro" id="IPR034466">
    <property type="entry name" value="Methyltransferase_Class_B"/>
</dbReference>
<evidence type="ECO:0000313" key="8">
    <source>
        <dbReference type="EMBL" id="QED29571.1"/>
    </source>
</evidence>
<dbReference type="GO" id="GO:0051539">
    <property type="term" value="F:4 iron, 4 sulfur cluster binding"/>
    <property type="evidence" value="ECO:0007669"/>
    <property type="project" value="UniProtKB-KW"/>
</dbReference>
<dbReference type="OrthoDB" id="9804952at2"/>
<dbReference type="CDD" id="cd01335">
    <property type="entry name" value="Radical_SAM"/>
    <property type="match status" value="1"/>
</dbReference>
<organism evidence="8 9">
    <name type="scientific">Microvenator marinus</name>
    <dbReference type="NCBI Taxonomy" id="2600177"/>
    <lineage>
        <taxon>Bacteria</taxon>
        <taxon>Deltaproteobacteria</taxon>
        <taxon>Bradymonadales</taxon>
        <taxon>Microvenatoraceae</taxon>
        <taxon>Microvenator</taxon>
    </lineage>
</organism>
<accession>A0A5B8XWL3</accession>
<protein>
    <submittedName>
        <fullName evidence="8">Radical SAM protein</fullName>
    </submittedName>
</protein>
<dbReference type="PANTHER" id="PTHR43409">
    <property type="entry name" value="ANAEROBIC MAGNESIUM-PROTOPORPHYRIN IX MONOMETHYL ESTER CYCLASE-RELATED"/>
    <property type="match status" value="1"/>
</dbReference>
<dbReference type="KEGG" id="bbae:FRD01_20495"/>
<dbReference type="Gene3D" id="3.40.50.150">
    <property type="entry name" value="Vaccinia Virus protein VP39"/>
    <property type="match status" value="2"/>
</dbReference>
<dbReference type="InterPro" id="IPR051198">
    <property type="entry name" value="BchE-like"/>
</dbReference>
<dbReference type="InterPro" id="IPR007197">
    <property type="entry name" value="rSAM"/>
</dbReference>
<dbReference type="InterPro" id="IPR023404">
    <property type="entry name" value="rSAM_horseshoe"/>
</dbReference>
<evidence type="ECO:0000313" key="9">
    <source>
        <dbReference type="Proteomes" id="UP000321595"/>
    </source>
</evidence>
<dbReference type="InterPro" id="IPR029063">
    <property type="entry name" value="SAM-dependent_MTases_sf"/>
</dbReference>
<dbReference type="PROSITE" id="PS51918">
    <property type="entry name" value="RADICAL_SAM"/>
    <property type="match status" value="1"/>
</dbReference>
<dbReference type="AlphaFoldDB" id="A0A5B8XWL3"/>
<keyword evidence="5" id="KW-0411">Iron-sulfur</keyword>
<dbReference type="SFLD" id="SFLDG01123">
    <property type="entry name" value="methyltransferase_(Class_B)"/>
    <property type="match status" value="1"/>
</dbReference>
<keyword evidence="4" id="KW-0408">Iron</keyword>
<keyword evidence="3" id="KW-0479">Metal-binding</keyword>
<keyword evidence="2" id="KW-0949">S-adenosyl-L-methionine</keyword>
<dbReference type="InterPro" id="IPR058240">
    <property type="entry name" value="rSAM_sf"/>
</dbReference>
<name>A0A5B8XWL3_9DELT</name>
<keyword evidence="9" id="KW-1185">Reference proteome</keyword>
<dbReference type="Proteomes" id="UP000321595">
    <property type="component" value="Chromosome"/>
</dbReference>
<evidence type="ECO:0000259" key="6">
    <source>
        <dbReference type="PROSITE" id="PS51332"/>
    </source>
</evidence>
<dbReference type="SUPFAM" id="SSF102114">
    <property type="entry name" value="Radical SAM enzymes"/>
    <property type="match status" value="1"/>
</dbReference>
<dbReference type="SMART" id="SM00729">
    <property type="entry name" value="Elp3"/>
    <property type="match status" value="1"/>
</dbReference>
<proteinExistence type="predicted"/>
<evidence type="ECO:0000256" key="5">
    <source>
        <dbReference type="ARBA" id="ARBA00023014"/>
    </source>
</evidence>
<feature type="domain" description="Radical SAM core" evidence="7">
    <location>
        <begin position="176"/>
        <end position="406"/>
    </location>
</feature>
<evidence type="ECO:0000256" key="1">
    <source>
        <dbReference type="ARBA" id="ARBA00001966"/>
    </source>
</evidence>
<evidence type="ECO:0000259" key="7">
    <source>
        <dbReference type="PROSITE" id="PS51918"/>
    </source>
</evidence>
<dbReference type="PROSITE" id="PS51332">
    <property type="entry name" value="B12_BINDING"/>
    <property type="match status" value="1"/>
</dbReference>
<dbReference type="EMBL" id="CP042467">
    <property type="protein sequence ID" value="QED29571.1"/>
    <property type="molecule type" value="Genomic_DNA"/>
</dbReference>
<reference evidence="8 9" key="1">
    <citation type="submission" date="2019-08" db="EMBL/GenBank/DDBJ databases">
        <authorList>
            <person name="Liang Q."/>
        </authorList>
    </citation>
    <scope>NUCLEOTIDE SEQUENCE [LARGE SCALE GENOMIC DNA]</scope>
    <source>
        <strain evidence="8 9">V1718</strain>
    </source>
</reference>
<dbReference type="RefSeq" id="WP_146962804.1">
    <property type="nucleotide sequence ID" value="NZ_CP042467.1"/>
</dbReference>
<comment type="cofactor">
    <cofactor evidence="1">
        <name>[4Fe-4S] cluster</name>
        <dbReference type="ChEBI" id="CHEBI:49883"/>
    </cofactor>
</comment>
<evidence type="ECO:0000256" key="4">
    <source>
        <dbReference type="ARBA" id="ARBA00023004"/>
    </source>
</evidence>
<evidence type="ECO:0000256" key="2">
    <source>
        <dbReference type="ARBA" id="ARBA00022691"/>
    </source>
</evidence>
<dbReference type="GO" id="GO:0046872">
    <property type="term" value="F:metal ion binding"/>
    <property type="evidence" value="ECO:0007669"/>
    <property type="project" value="UniProtKB-KW"/>
</dbReference>
<dbReference type="Gene3D" id="3.40.50.280">
    <property type="entry name" value="Cobalamin-binding domain"/>
    <property type="match status" value="1"/>
</dbReference>